<dbReference type="GO" id="GO:0016020">
    <property type="term" value="C:membrane"/>
    <property type="evidence" value="ECO:0007669"/>
    <property type="project" value="UniProtKB-SubCell"/>
</dbReference>
<keyword evidence="3" id="KW-0285">Flavoprotein</keyword>
<evidence type="ECO:0000256" key="7">
    <source>
        <dbReference type="ARBA" id="ARBA00022827"/>
    </source>
</evidence>
<comment type="caution">
    <text evidence="15">The sequence shown here is derived from an EMBL/GenBank/DDBJ whole genome shotgun (WGS) entry which is preliminary data.</text>
</comment>
<dbReference type="Proteomes" id="UP000020218">
    <property type="component" value="Unassembled WGS sequence"/>
</dbReference>
<evidence type="ECO:0000256" key="11">
    <source>
        <dbReference type="ARBA" id="ARBA00023014"/>
    </source>
</evidence>
<keyword evidence="4 13" id="KW-0812">Transmembrane</keyword>
<dbReference type="STRING" id="1454001.AW08_01895"/>
<dbReference type="InterPro" id="IPR017927">
    <property type="entry name" value="FAD-bd_FR_type"/>
</dbReference>
<feature type="domain" description="FAD-binding FR-type" evidence="14">
    <location>
        <begin position="195"/>
        <end position="297"/>
    </location>
</feature>
<evidence type="ECO:0000256" key="8">
    <source>
        <dbReference type="ARBA" id="ARBA00022989"/>
    </source>
</evidence>
<dbReference type="SUPFAM" id="SSF52343">
    <property type="entry name" value="Ferredoxin reductase-like, C-terminal NADP-linked domain"/>
    <property type="match status" value="1"/>
</dbReference>
<dbReference type="SUPFAM" id="SSF63380">
    <property type="entry name" value="Riboflavin synthase domain-like"/>
    <property type="match status" value="1"/>
</dbReference>
<feature type="transmembrane region" description="Helical" evidence="13">
    <location>
        <begin position="36"/>
        <end position="57"/>
    </location>
</feature>
<proteinExistence type="predicted"/>
<feature type="transmembrane region" description="Helical" evidence="13">
    <location>
        <begin position="172"/>
        <end position="189"/>
    </location>
</feature>
<sequence length="419" mass="45193">MLSPARNRLTIPLLLLASTAAPVFWALPEDLPPLRSLGIILGWAGCGMLFGSLLLMLRETWLSHWLGGLAGMYRWHHRAGVIAYVVLLAHPLALAADSLPAFPDLAWQTLSPFANGWAVRLGWLSLLLLMFGLAATFASRIPYRIWRWLHAALGIGVVLGLGHLLQLGIDEPVLPLLALAVLLLAWRFIRDDAGLAARPYIVRSATPIADGVVEISLRPLAQPIAADAGQFVLVAFHSGAGFRGCGQFHPFTISSIAGDGEIRIGVKALGDCTRHLQSIATGVPARVHGAFGHFLAGRPTTAQLWLAGGIGVTPFVALLRGGPLHQPTTLIYLYRSETDAAYLRELQTLAATDRLLSLHAHATGEEPPDLASLLPASHDLSNRECHVCGPPAMVAAVRKALCQRGITARHIHFENFDFR</sequence>
<dbReference type="Pfam" id="PF00175">
    <property type="entry name" value="NAD_binding_1"/>
    <property type="match status" value="1"/>
</dbReference>
<dbReference type="PANTHER" id="PTHR47354:SF8">
    <property type="entry name" value="1,2-PHENYLACETYL-COA EPOXIDASE, SUBUNIT E"/>
    <property type="match status" value="1"/>
</dbReference>
<dbReference type="InterPro" id="IPR013112">
    <property type="entry name" value="FAD-bd_8"/>
</dbReference>
<evidence type="ECO:0000256" key="3">
    <source>
        <dbReference type="ARBA" id="ARBA00022630"/>
    </source>
</evidence>
<dbReference type="InterPro" id="IPR013130">
    <property type="entry name" value="Fe3_Rdtase_TM_dom"/>
</dbReference>
<keyword evidence="10" id="KW-0408">Iron</keyword>
<evidence type="ECO:0000256" key="2">
    <source>
        <dbReference type="ARBA" id="ARBA00004141"/>
    </source>
</evidence>
<dbReference type="InterPro" id="IPR017938">
    <property type="entry name" value="Riboflavin_synthase-like_b-brl"/>
</dbReference>
<gene>
    <name evidence="15" type="primary">nagAa</name>
    <name evidence="15" type="ORF">AW08_01895</name>
</gene>
<evidence type="ECO:0000259" key="14">
    <source>
        <dbReference type="PROSITE" id="PS51384"/>
    </source>
</evidence>
<dbReference type="GO" id="GO:0046872">
    <property type="term" value="F:metal ion binding"/>
    <property type="evidence" value="ECO:0007669"/>
    <property type="project" value="UniProtKB-KW"/>
</dbReference>
<comment type="cofactor">
    <cofactor evidence="1">
        <name>FAD</name>
        <dbReference type="ChEBI" id="CHEBI:57692"/>
    </cofactor>
</comment>
<protein>
    <submittedName>
        <fullName evidence="15">Naphthalene 1,2-dioxygenase/salicylate 5-hydroxylase systems, ferredoxin--NAD(P)(+) reductase component</fullName>
        <ecNumber evidence="15">1.18.1.2</ecNumber>
    </submittedName>
</protein>
<dbReference type="InterPro" id="IPR001433">
    <property type="entry name" value="OxRdtase_FAD/NAD-bd"/>
</dbReference>
<dbReference type="Pfam" id="PF01794">
    <property type="entry name" value="Ferric_reduct"/>
    <property type="match status" value="1"/>
</dbReference>
<organism evidence="15 16">
    <name type="scientific">Candidatus Accumulibacter adjunctus</name>
    <dbReference type="NCBI Taxonomy" id="1454001"/>
    <lineage>
        <taxon>Bacteria</taxon>
        <taxon>Pseudomonadati</taxon>
        <taxon>Pseudomonadota</taxon>
        <taxon>Betaproteobacteria</taxon>
        <taxon>Candidatus Accumulibacter</taxon>
    </lineage>
</organism>
<dbReference type="EMBL" id="JFAX01000009">
    <property type="protein sequence ID" value="EXI67632.1"/>
    <property type="molecule type" value="Genomic_DNA"/>
</dbReference>
<evidence type="ECO:0000313" key="16">
    <source>
        <dbReference type="Proteomes" id="UP000020218"/>
    </source>
</evidence>
<dbReference type="Pfam" id="PF08022">
    <property type="entry name" value="FAD_binding_8"/>
    <property type="match status" value="1"/>
</dbReference>
<evidence type="ECO:0000256" key="13">
    <source>
        <dbReference type="SAM" id="Phobius"/>
    </source>
</evidence>
<keyword evidence="12 13" id="KW-0472">Membrane</keyword>
<keyword evidence="8 13" id="KW-1133">Transmembrane helix</keyword>
<evidence type="ECO:0000256" key="9">
    <source>
        <dbReference type="ARBA" id="ARBA00023002"/>
    </source>
</evidence>
<keyword evidence="7" id="KW-0274">FAD</keyword>
<comment type="subcellular location">
    <subcellularLocation>
        <location evidence="2">Membrane</location>
        <topology evidence="2">Multi-pass membrane protein</topology>
    </subcellularLocation>
</comment>
<keyword evidence="9 15" id="KW-0560">Oxidoreductase</keyword>
<evidence type="ECO:0000256" key="6">
    <source>
        <dbReference type="ARBA" id="ARBA00022723"/>
    </source>
</evidence>
<keyword evidence="5" id="KW-0001">2Fe-2S</keyword>
<dbReference type="PROSITE" id="PS51384">
    <property type="entry name" value="FAD_FR"/>
    <property type="match status" value="1"/>
</dbReference>
<dbReference type="InterPro" id="IPR050415">
    <property type="entry name" value="MRET"/>
</dbReference>
<feature type="transmembrane region" description="Helical" evidence="13">
    <location>
        <begin position="145"/>
        <end position="166"/>
    </location>
</feature>
<reference evidence="15" key="1">
    <citation type="submission" date="2014-02" db="EMBL/GenBank/DDBJ databases">
        <title>Expanding our view of genomic diversity in Candidatus Accumulibacter clades.</title>
        <authorList>
            <person name="Skennerton C.T."/>
            <person name="Barr J.J."/>
            <person name="Slater F.R."/>
            <person name="Bond P.L."/>
            <person name="Tyson G.W."/>
        </authorList>
    </citation>
    <scope>NUCLEOTIDE SEQUENCE [LARGE SCALE GENOMIC DNA]</scope>
</reference>
<dbReference type="GO" id="GO:0050660">
    <property type="term" value="F:flavin adenine dinucleotide binding"/>
    <property type="evidence" value="ECO:0007669"/>
    <property type="project" value="TreeGrafter"/>
</dbReference>
<evidence type="ECO:0000256" key="5">
    <source>
        <dbReference type="ARBA" id="ARBA00022714"/>
    </source>
</evidence>
<evidence type="ECO:0000256" key="4">
    <source>
        <dbReference type="ARBA" id="ARBA00022692"/>
    </source>
</evidence>
<dbReference type="InterPro" id="IPR039261">
    <property type="entry name" value="FNR_nucleotide-bd"/>
</dbReference>
<dbReference type="Gene3D" id="2.40.30.10">
    <property type="entry name" value="Translation factors"/>
    <property type="match status" value="1"/>
</dbReference>
<feature type="transmembrane region" description="Helical" evidence="13">
    <location>
        <begin position="78"/>
        <end position="96"/>
    </location>
</feature>
<dbReference type="PATRIC" id="fig|1454001.3.peg.1895"/>
<dbReference type="AlphaFoldDB" id="A0A011NSR9"/>
<accession>A0A011NSR9</accession>
<feature type="transmembrane region" description="Helical" evidence="13">
    <location>
        <begin position="116"/>
        <end position="138"/>
    </location>
</feature>
<name>A0A011NSR9_9PROT</name>
<keyword evidence="11" id="KW-0411">Iron-sulfur</keyword>
<evidence type="ECO:0000256" key="10">
    <source>
        <dbReference type="ARBA" id="ARBA00023004"/>
    </source>
</evidence>
<evidence type="ECO:0000256" key="1">
    <source>
        <dbReference type="ARBA" id="ARBA00001974"/>
    </source>
</evidence>
<dbReference type="Gene3D" id="3.40.50.80">
    <property type="entry name" value="Nucleotide-binding domain of ferredoxin-NADP reductase (FNR) module"/>
    <property type="match status" value="1"/>
</dbReference>
<keyword evidence="6" id="KW-0479">Metal-binding</keyword>
<dbReference type="PANTHER" id="PTHR47354">
    <property type="entry name" value="NADH OXIDOREDUCTASE HCR"/>
    <property type="match status" value="1"/>
</dbReference>
<dbReference type="EC" id="1.18.1.2" evidence="15"/>
<keyword evidence="16" id="KW-1185">Reference proteome</keyword>
<dbReference type="GO" id="GO:0051537">
    <property type="term" value="F:2 iron, 2 sulfur cluster binding"/>
    <property type="evidence" value="ECO:0007669"/>
    <property type="project" value="UniProtKB-KW"/>
</dbReference>
<evidence type="ECO:0000256" key="12">
    <source>
        <dbReference type="ARBA" id="ARBA00023136"/>
    </source>
</evidence>
<dbReference type="GO" id="GO:0004324">
    <property type="term" value="F:ferredoxin-NADP+ reductase activity"/>
    <property type="evidence" value="ECO:0007669"/>
    <property type="project" value="UniProtKB-EC"/>
</dbReference>
<dbReference type="GO" id="GO:0051213">
    <property type="term" value="F:dioxygenase activity"/>
    <property type="evidence" value="ECO:0007669"/>
    <property type="project" value="UniProtKB-KW"/>
</dbReference>
<evidence type="ECO:0000313" key="15">
    <source>
        <dbReference type="EMBL" id="EXI67632.1"/>
    </source>
</evidence>